<protein>
    <submittedName>
        <fullName evidence="3">CoB--CoM heterodisulfide reductase</fullName>
    </submittedName>
</protein>
<name>K2R1F0_METFP</name>
<dbReference type="GO" id="GO:0016491">
    <property type="term" value="F:oxidoreductase activity"/>
    <property type="evidence" value="ECO:0007669"/>
    <property type="project" value="UniProtKB-KW"/>
</dbReference>
<dbReference type="InterPro" id="IPR004017">
    <property type="entry name" value="Cys_rich_dom"/>
</dbReference>
<dbReference type="PATRIC" id="fig|1204725.3.peg.2133"/>
<comment type="caution">
    <text evidence="3">The sequence shown here is derived from an EMBL/GenBank/DDBJ whole genome shotgun (WGS) entry which is preliminary data.</text>
</comment>
<dbReference type="AlphaFoldDB" id="K2R1F0"/>
<dbReference type="Pfam" id="PF02754">
    <property type="entry name" value="CCG"/>
    <property type="match status" value="2"/>
</dbReference>
<feature type="domain" description="Cysteine-rich" evidence="2">
    <location>
        <begin position="10"/>
        <end position="94"/>
    </location>
</feature>
<dbReference type="NCBIfam" id="NF041780">
    <property type="entry name" value="hetero_SS_HdrB"/>
    <property type="match status" value="1"/>
</dbReference>
<gene>
    <name evidence="3" type="ORF">A994_10604</name>
</gene>
<dbReference type="Gene3D" id="1.20.1050.140">
    <property type="match status" value="1"/>
</dbReference>
<dbReference type="Gene3D" id="3.40.50.11810">
    <property type="match status" value="1"/>
</dbReference>
<keyword evidence="4" id="KW-1185">Reference proteome</keyword>
<organism evidence="3 4">
    <name type="scientific">Methanobacterium formicicum (strain DSM 3637 / PP1)</name>
    <dbReference type="NCBI Taxonomy" id="1204725"/>
    <lineage>
        <taxon>Archaea</taxon>
        <taxon>Methanobacteriati</taxon>
        <taxon>Methanobacteriota</taxon>
        <taxon>Methanomada group</taxon>
        <taxon>Methanobacteria</taxon>
        <taxon>Methanobacteriales</taxon>
        <taxon>Methanobacteriaceae</taxon>
        <taxon>Methanobacterium</taxon>
    </lineage>
</organism>
<reference evidence="3 4" key="1">
    <citation type="journal article" date="2012" name="J. Bacteriol.">
        <title>Draft genome sequence of Methanobacterium formicicum DSM 3637, an archaebacterium isolated from the methane producer amoeba Pelomyxa palustris.</title>
        <authorList>
            <person name="Gutierrez G."/>
        </authorList>
    </citation>
    <scope>NUCLEOTIDE SEQUENCE [LARGE SCALE GENOMIC DNA]</scope>
    <source>
        <strain evidence="4">DSM 3637 / PP1</strain>
    </source>
</reference>
<keyword evidence="1" id="KW-0560">Oxidoreductase</keyword>
<dbReference type="InterPro" id="IPR051278">
    <property type="entry name" value="HdrB/HdrD_reductase"/>
</dbReference>
<dbReference type="PANTHER" id="PTHR42947:SF1">
    <property type="entry name" value="COB--COM HETERODISULFIDE REDUCTASE SUBUNIT B 1"/>
    <property type="match status" value="1"/>
</dbReference>
<feature type="domain" description="Cysteine-rich" evidence="2">
    <location>
        <begin position="164"/>
        <end position="256"/>
    </location>
</feature>
<proteinExistence type="predicted"/>
<dbReference type="Proteomes" id="UP000007360">
    <property type="component" value="Unassembled WGS sequence"/>
</dbReference>
<evidence type="ECO:0000256" key="1">
    <source>
        <dbReference type="ARBA" id="ARBA00023002"/>
    </source>
</evidence>
<evidence type="ECO:0000313" key="3">
    <source>
        <dbReference type="EMBL" id="EKF85062.1"/>
    </source>
</evidence>
<accession>K2R1F0</accession>
<sequence>MKKIPDKNILLFKTCLVSVEYPGVESSTTFLFDKLGVGYHRDERQSCCTGLGHYYDLFDQLSTTALAARNFWVAKDSGNPNIAVMCATCYAILKKSAEILNEDDEAREKINGLLEEAGLGKMVYHKGDIDPHKNIFHAAEILYNKRDMFKDLTQQLDFSQFNIATHHACHYCKVHYEDTIGGVRHPVLLDELTASCGVDTVEWYDQKRLTCGAGFRQRFTNNELSLSVTAEKLTSLKENQTDIMLHMCPNCQMQFDRYQPVIEKKLGEKFNIFHLNISQFLALNMGADPYKVLGIQTHTVPVEPLLKKLGIEPVKSPINSEKVKIDH</sequence>
<dbReference type="InterPro" id="IPR053571">
    <property type="entry name" value="HdrB"/>
</dbReference>
<dbReference type="PANTHER" id="PTHR42947">
    <property type="entry name" value="COB--COM HETERODISULFIDE REDUCTASE SUBUNIT B 1"/>
    <property type="match status" value="1"/>
</dbReference>
<evidence type="ECO:0000313" key="4">
    <source>
        <dbReference type="Proteomes" id="UP000007360"/>
    </source>
</evidence>
<dbReference type="EMBL" id="AMPO01000010">
    <property type="protein sequence ID" value="EKF85062.1"/>
    <property type="molecule type" value="Genomic_DNA"/>
</dbReference>
<dbReference type="OrthoDB" id="37916at2157"/>
<evidence type="ECO:0000259" key="2">
    <source>
        <dbReference type="Pfam" id="PF02754"/>
    </source>
</evidence>
<dbReference type="RefSeq" id="WP_004031579.1">
    <property type="nucleotide sequence ID" value="NZ_AMPO01000010.1"/>
</dbReference>